<evidence type="ECO:0000256" key="1">
    <source>
        <dbReference type="SAM" id="MobiDB-lite"/>
    </source>
</evidence>
<geneLocation type="plasmid" evidence="3">
    <name>prgalie4872d</name>
</geneLocation>
<proteinExistence type="predicted"/>
<name>A0A1L5NSR0_9HYPH</name>
<dbReference type="AlphaFoldDB" id="A0A1L5NSR0"/>
<sequence>MHLWDCPDADERLLRCRSFRRLQARGGLSQRCARRAGKLSRNVSSRPDMHPYALGAGPKTDTPVQAIPWKGGQFARQPDRRV</sequence>
<reference evidence="2 3" key="1">
    <citation type="submission" date="2016-09" db="EMBL/GenBank/DDBJ databases">
        <title>The complete genome sequences of Rhizobium gallicum, symbiovars gallicum and phaseoli, symbionts associated to common bean (Phaseolus vulgaris).</title>
        <authorList>
            <person name="Bustos P."/>
            <person name="Santamaria R.I."/>
            <person name="Perez-Carrascal O.M."/>
            <person name="Juarez S."/>
            <person name="Lozano L."/>
            <person name="Martinez-Flores I."/>
            <person name="Martinez-Romero E."/>
            <person name="Cevallos M."/>
            <person name="Romero D."/>
            <person name="Davila G."/>
            <person name="Gonzalez V."/>
        </authorList>
    </citation>
    <scope>NUCLEOTIDE SEQUENCE [LARGE SCALE GENOMIC DNA]</scope>
    <source>
        <strain evidence="2 3">IE4872</strain>
        <plasmid evidence="3">prgalie4872d</plasmid>
    </source>
</reference>
<evidence type="ECO:0000313" key="3">
    <source>
        <dbReference type="Proteomes" id="UP000184749"/>
    </source>
</evidence>
<evidence type="ECO:0000313" key="2">
    <source>
        <dbReference type="EMBL" id="APO70934.1"/>
    </source>
</evidence>
<keyword evidence="2" id="KW-0614">Plasmid</keyword>
<protein>
    <submittedName>
        <fullName evidence="2">Uncharacterized protein</fullName>
    </submittedName>
</protein>
<dbReference type="EMBL" id="CP017105">
    <property type="protein sequence ID" value="APO70934.1"/>
    <property type="molecule type" value="Genomic_DNA"/>
</dbReference>
<accession>A0A1L5NSR0</accession>
<feature type="region of interest" description="Disordered" evidence="1">
    <location>
        <begin position="37"/>
        <end position="65"/>
    </location>
</feature>
<gene>
    <name evidence="2" type="ORF">IE4872_PD00400</name>
</gene>
<organism evidence="2 3">
    <name type="scientific">Rhizobium gallicum</name>
    <dbReference type="NCBI Taxonomy" id="56730"/>
    <lineage>
        <taxon>Bacteria</taxon>
        <taxon>Pseudomonadati</taxon>
        <taxon>Pseudomonadota</taxon>
        <taxon>Alphaproteobacteria</taxon>
        <taxon>Hyphomicrobiales</taxon>
        <taxon>Rhizobiaceae</taxon>
        <taxon>Rhizobium/Agrobacterium group</taxon>
        <taxon>Rhizobium</taxon>
    </lineage>
</organism>
<dbReference type="Proteomes" id="UP000184749">
    <property type="component" value="Plasmid pRgalIE4872d"/>
</dbReference>